<evidence type="ECO:0000313" key="8">
    <source>
        <dbReference type="Proteomes" id="UP001197378"/>
    </source>
</evidence>
<evidence type="ECO:0000313" key="7">
    <source>
        <dbReference type="EMBL" id="MBU2788551.1"/>
    </source>
</evidence>
<dbReference type="PANTHER" id="PTHR10434:SF64">
    <property type="entry name" value="1-ACYL-SN-GLYCEROL-3-PHOSPHATE ACYLTRANSFERASE-RELATED"/>
    <property type="match status" value="1"/>
</dbReference>
<keyword evidence="2" id="KW-0444">Lipid biosynthesis</keyword>
<dbReference type="GO" id="GO:0006654">
    <property type="term" value="P:phosphatidic acid biosynthetic process"/>
    <property type="evidence" value="ECO:0007669"/>
    <property type="project" value="TreeGrafter"/>
</dbReference>
<evidence type="ECO:0000256" key="3">
    <source>
        <dbReference type="ARBA" id="ARBA00022679"/>
    </source>
</evidence>
<dbReference type="Pfam" id="PF01553">
    <property type="entry name" value="Acyltransferase"/>
    <property type="match status" value="1"/>
</dbReference>
<keyword evidence="4" id="KW-0443">Lipid metabolism</keyword>
<dbReference type="AlphaFoldDB" id="A0AAE2YQR7"/>
<keyword evidence="8" id="KW-1185">Reference proteome</keyword>
<dbReference type="SUPFAM" id="SSF69593">
    <property type="entry name" value="Glycerol-3-phosphate (1)-acyltransferase"/>
    <property type="match status" value="1"/>
</dbReference>
<name>A0AAE2YQR7_9PROT</name>
<evidence type="ECO:0000256" key="1">
    <source>
        <dbReference type="ARBA" id="ARBA00005189"/>
    </source>
</evidence>
<dbReference type="CDD" id="cd07989">
    <property type="entry name" value="LPLAT_AGPAT-like"/>
    <property type="match status" value="1"/>
</dbReference>
<protein>
    <submittedName>
        <fullName evidence="7">1-acyl-sn-glycerol-3-phosphate acyltransferase</fullName>
    </submittedName>
</protein>
<reference evidence="7" key="1">
    <citation type="journal article" date="2021" name="ISME J.">
        <title>Genomic evolution of the class Acidithiobacillia: deep-branching Proteobacteria living in extreme acidic conditions.</title>
        <authorList>
            <person name="Moya-Beltran A."/>
            <person name="Beard S."/>
            <person name="Rojas-Villalobos C."/>
            <person name="Issotta F."/>
            <person name="Gallardo Y."/>
            <person name="Ulloa R."/>
            <person name="Giaveno A."/>
            <person name="Degli Esposti M."/>
            <person name="Johnson D.B."/>
            <person name="Quatrini R."/>
        </authorList>
    </citation>
    <scope>NUCLEOTIDE SEQUENCE</scope>
    <source>
        <strain evidence="7">VAN18-1</strain>
    </source>
</reference>
<keyword evidence="5 7" id="KW-0012">Acyltransferase</keyword>
<comment type="pathway">
    <text evidence="1">Lipid metabolism.</text>
</comment>
<dbReference type="EMBL" id="JAAXYO010000152">
    <property type="protein sequence ID" value="MBU2788551.1"/>
    <property type="molecule type" value="Genomic_DNA"/>
</dbReference>
<keyword evidence="3" id="KW-0808">Transferase</keyword>
<comment type="caution">
    <text evidence="7">The sequence shown here is derived from an EMBL/GenBank/DDBJ whole genome shotgun (WGS) entry which is preliminary data.</text>
</comment>
<evidence type="ECO:0000256" key="2">
    <source>
        <dbReference type="ARBA" id="ARBA00022516"/>
    </source>
</evidence>
<evidence type="ECO:0000259" key="6">
    <source>
        <dbReference type="SMART" id="SM00563"/>
    </source>
</evidence>
<gene>
    <name evidence="7" type="ORF">HFQ13_10130</name>
</gene>
<dbReference type="PANTHER" id="PTHR10434">
    <property type="entry name" value="1-ACYL-SN-GLYCEROL-3-PHOSPHATE ACYLTRANSFERASE"/>
    <property type="match status" value="1"/>
</dbReference>
<sequence>MSWWYYGRRVEIDGSALAVFRWWCGVALRILGIRLRVAGTLPMAPTMLAANHVSYLDILALAAIRPGQFVAKKEMESWPLFGRLAHRLGTFFIDRGDARASQRVLKEAAEVLRDGRILSIFPEGTTSDGTDVGDFFAAPFETAVSAGSMVVPVTLRYEDVLRPGHADQVCPFIGDDTLAGHLWRLTASAPLTLRIHFGSPLSPQLGRRELAKETQRLIRESLQRMEEGAAVTYLDPYRHRLRDAWEAWRHGSQSR</sequence>
<feature type="domain" description="Phospholipid/glycerol acyltransferase" evidence="6">
    <location>
        <begin position="46"/>
        <end position="158"/>
    </location>
</feature>
<dbReference type="Proteomes" id="UP001197378">
    <property type="component" value="Unassembled WGS sequence"/>
</dbReference>
<dbReference type="GO" id="GO:0003841">
    <property type="term" value="F:1-acylglycerol-3-phosphate O-acyltransferase activity"/>
    <property type="evidence" value="ECO:0007669"/>
    <property type="project" value="TreeGrafter"/>
</dbReference>
<organism evidence="7 8">
    <name type="scientific">Igneacidithiobacillus copahuensis</name>
    <dbReference type="NCBI Taxonomy" id="2724909"/>
    <lineage>
        <taxon>Bacteria</taxon>
        <taxon>Pseudomonadati</taxon>
        <taxon>Pseudomonadota</taxon>
        <taxon>Acidithiobacillia</taxon>
        <taxon>Acidithiobacillales</taxon>
        <taxon>Acidithiobacillaceae</taxon>
        <taxon>Igneacidithiobacillus</taxon>
    </lineage>
</organism>
<evidence type="ECO:0000256" key="5">
    <source>
        <dbReference type="ARBA" id="ARBA00023315"/>
    </source>
</evidence>
<evidence type="ECO:0000256" key="4">
    <source>
        <dbReference type="ARBA" id="ARBA00023098"/>
    </source>
</evidence>
<proteinExistence type="predicted"/>
<dbReference type="SMART" id="SM00563">
    <property type="entry name" value="PlsC"/>
    <property type="match status" value="1"/>
</dbReference>
<dbReference type="InterPro" id="IPR002123">
    <property type="entry name" value="Plipid/glycerol_acylTrfase"/>
</dbReference>
<accession>A0AAE2YQR7</accession>